<reference evidence="3" key="1">
    <citation type="submission" date="2016-11" db="EMBL/GenBank/DDBJ databases">
        <authorList>
            <person name="Varghese N."/>
            <person name="Submissions S."/>
        </authorList>
    </citation>
    <scope>NUCLEOTIDE SEQUENCE [LARGE SCALE GENOMIC DNA]</scope>
    <source>
        <strain evidence="3">DSM 9756</strain>
    </source>
</reference>
<feature type="transmembrane region" description="Helical" evidence="1">
    <location>
        <begin position="12"/>
        <end position="31"/>
    </location>
</feature>
<accession>A0A1M5F5D8</accession>
<feature type="transmembrane region" description="Helical" evidence="1">
    <location>
        <begin position="196"/>
        <end position="219"/>
    </location>
</feature>
<evidence type="ECO:0000256" key="1">
    <source>
        <dbReference type="SAM" id="Phobius"/>
    </source>
</evidence>
<name>A0A1M5F5D8_9BACT</name>
<organism evidence="2 3">
    <name type="scientific">Desulfacinum infernum DSM 9756</name>
    <dbReference type="NCBI Taxonomy" id="1121391"/>
    <lineage>
        <taxon>Bacteria</taxon>
        <taxon>Pseudomonadati</taxon>
        <taxon>Thermodesulfobacteriota</taxon>
        <taxon>Syntrophobacteria</taxon>
        <taxon>Syntrophobacterales</taxon>
        <taxon>Syntrophobacteraceae</taxon>
        <taxon>Desulfacinum</taxon>
    </lineage>
</organism>
<dbReference type="EMBL" id="FQVB01000030">
    <property type="protein sequence ID" value="SHF86727.1"/>
    <property type="molecule type" value="Genomic_DNA"/>
</dbReference>
<dbReference type="STRING" id="1121391.SAMN02745206_02800"/>
<gene>
    <name evidence="2" type="ORF">SAMN02745206_02800</name>
</gene>
<dbReference type="AlphaFoldDB" id="A0A1M5F5D8"/>
<dbReference type="OrthoDB" id="9779692at2"/>
<keyword evidence="1" id="KW-0812">Transmembrane</keyword>
<dbReference type="RefSeq" id="WP_073040526.1">
    <property type="nucleotide sequence ID" value="NZ_FQVB01000030.1"/>
</dbReference>
<evidence type="ECO:0000313" key="2">
    <source>
        <dbReference type="EMBL" id="SHF86727.1"/>
    </source>
</evidence>
<proteinExistence type="predicted"/>
<protein>
    <submittedName>
        <fullName evidence="2">Uncharacterized protein</fullName>
    </submittedName>
</protein>
<dbReference type="Proteomes" id="UP000184076">
    <property type="component" value="Unassembled WGS sequence"/>
</dbReference>
<sequence length="234" mass="26105">MIRNKKAFVQGALLNVSFFVVLAVMFSPLFGGENAFHASDRLFNTISKGSTYYIPGLQEKAKEWEGKEVNLEISLTPDRLADNAVKVLMTAGVMVGREEQALKIRGDFGKILSAALADSDAMYHNRGEEVSSRYGIPEKEALFAWWSAFMQMDKALKEQKEFKAAKFLQEVVAKGVEVGYNYYGIAPESAKSKAGILTFALVFYVIYTLWFGYAILLLFDGFGLEMKKGAKKEV</sequence>
<evidence type="ECO:0000313" key="3">
    <source>
        <dbReference type="Proteomes" id="UP000184076"/>
    </source>
</evidence>
<keyword evidence="3" id="KW-1185">Reference proteome</keyword>
<keyword evidence="1" id="KW-0472">Membrane</keyword>
<keyword evidence="1" id="KW-1133">Transmembrane helix</keyword>